<dbReference type="Pfam" id="PF13966">
    <property type="entry name" value="zf-RVT"/>
    <property type="match status" value="1"/>
</dbReference>
<sequence length="253" mass="28861">MNPSAPILHDFMNLWQVKKQITLDEALPTMVDLLLPKQQVEEHVIPHLSAQSRDILRSRRRTKKVDIPVYDDDIGEGFEGSTELELEKSGGEYFLANWTHVIMRRRAMRGRQIQAGDYLVGPGMGNFQVSSVKPLQSRVTLVADLFVQDTSQWDTRSIGTSIEFENIQFKPGYNVLGTLDEEQQATGSSNHPSTNKELWKSVWKLGVQPKIKNFRWRATRNLLPAQANLLKKVVTHSICRICENYAKETGSRE</sequence>
<dbReference type="Proteomes" id="UP000807159">
    <property type="component" value="Chromosome 16"/>
</dbReference>
<organism evidence="2 3">
    <name type="scientific">Populus deltoides</name>
    <name type="common">Eastern poplar</name>
    <name type="synonym">Eastern cottonwood</name>
    <dbReference type="NCBI Taxonomy" id="3696"/>
    <lineage>
        <taxon>Eukaryota</taxon>
        <taxon>Viridiplantae</taxon>
        <taxon>Streptophyta</taxon>
        <taxon>Embryophyta</taxon>
        <taxon>Tracheophyta</taxon>
        <taxon>Spermatophyta</taxon>
        <taxon>Magnoliopsida</taxon>
        <taxon>eudicotyledons</taxon>
        <taxon>Gunneridae</taxon>
        <taxon>Pentapetalae</taxon>
        <taxon>rosids</taxon>
        <taxon>fabids</taxon>
        <taxon>Malpighiales</taxon>
        <taxon>Salicaceae</taxon>
        <taxon>Saliceae</taxon>
        <taxon>Populus</taxon>
    </lineage>
</organism>
<name>A0A8T2X0X0_POPDE</name>
<proteinExistence type="predicted"/>
<protein>
    <recommendedName>
        <fullName evidence="1">Reverse transcriptase zinc-binding domain-containing protein</fullName>
    </recommendedName>
</protein>
<dbReference type="PANTHER" id="PTHR34269:SF11">
    <property type="entry name" value="B3 DOMAIN PROTEIN"/>
    <property type="match status" value="1"/>
</dbReference>
<gene>
    <name evidence="2" type="ORF">H0E87_027290</name>
</gene>
<feature type="domain" description="Reverse transcriptase zinc-binding" evidence="1">
    <location>
        <begin position="193"/>
        <end position="249"/>
    </location>
</feature>
<reference evidence="2" key="1">
    <citation type="journal article" date="2021" name="J. Hered.">
        <title>Genome Assembly of Salicaceae Populus deltoides (Eastern Cottonwood) I-69 Based on Nanopore Sequencing and Hi-C Technologies.</title>
        <authorList>
            <person name="Bai S."/>
            <person name="Wu H."/>
            <person name="Zhang J."/>
            <person name="Pan Z."/>
            <person name="Zhao W."/>
            <person name="Li Z."/>
            <person name="Tong C."/>
        </authorList>
    </citation>
    <scope>NUCLEOTIDE SEQUENCE</scope>
    <source>
        <tissue evidence="2">Leaf</tissue>
    </source>
</reference>
<evidence type="ECO:0000313" key="2">
    <source>
        <dbReference type="EMBL" id="KAH8485791.1"/>
    </source>
</evidence>
<dbReference type="PANTHER" id="PTHR34269">
    <property type="entry name" value="TRANSCRIPTION FACTOR B3-DOMAIN FAMILY-RELATED"/>
    <property type="match status" value="1"/>
</dbReference>
<evidence type="ECO:0000313" key="3">
    <source>
        <dbReference type="Proteomes" id="UP000807159"/>
    </source>
</evidence>
<comment type="caution">
    <text evidence="2">The sequence shown here is derived from an EMBL/GenBank/DDBJ whole genome shotgun (WGS) entry which is preliminary data.</text>
</comment>
<keyword evidence="3" id="KW-1185">Reference proteome</keyword>
<dbReference type="AlphaFoldDB" id="A0A8T2X0X0"/>
<dbReference type="InterPro" id="IPR051442">
    <property type="entry name" value="B3_domain"/>
</dbReference>
<evidence type="ECO:0000259" key="1">
    <source>
        <dbReference type="Pfam" id="PF13966"/>
    </source>
</evidence>
<dbReference type="EMBL" id="JACEGQ020000016">
    <property type="protein sequence ID" value="KAH8485791.1"/>
    <property type="molecule type" value="Genomic_DNA"/>
</dbReference>
<dbReference type="InterPro" id="IPR026960">
    <property type="entry name" value="RVT-Znf"/>
</dbReference>
<accession>A0A8T2X0X0</accession>